<dbReference type="RefSeq" id="WP_130289559.1">
    <property type="nucleotide sequence ID" value="NZ_SHKL01000001.1"/>
</dbReference>
<name>A0A4Q7UVE8_PSEST</name>
<dbReference type="Gene3D" id="1.10.10.10">
    <property type="entry name" value="Winged helix-like DNA-binding domain superfamily/Winged helix DNA-binding domain"/>
    <property type="match status" value="1"/>
</dbReference>
<dbReference type="PROSITE" id="PS00519">
    <property type="entry name" value="HTH_ASNC_1"/>
    <property type="match status" value="1"/>
</dbReference>
<dbReference type="InterPro" id="IPR036388">
    <property type="entry name" value="WH-like_DNA-bd_sf"/>
</dbReference>
<dbReference type="Pfam" id="PF01037">
    <property type="entry name" value="AsnC_trans_reg"/>
    <property type="match status" value="1"/>
</dbReference>
<dbReference type="InterPro" id="IPR019885">
    <property type="entry name" value="Tscrpt_reg_HTH_AsnC-type_CS"/>
</dbReference>
<feature type="domain" description="HTH asnC-type" evidence="4">
    <location>
        <begin position="3"/>
        <end position="64"/>
    </location>
</feature>
<keyword evidence="3" id="KW-0804">Transcription</keyword>
<dbReference type="GO" id="GO:0043565">
    <property type="term" value="F:sequence-specific DNA binding"/>
    <property type="evidence" value="ECO:0007669"/>
    <property type="project" value="InterPro"/>
</dbReference>
<dbReference type="OrthoDB" id="4379331at2"/>
<dbReference type="Pfam" id="PF13404">
    <property type="entry name" value="HTH_AsnC-type"/>
    <property type="match status" value="1"/>
</dbReference>
<dbReference type="PRINTS" id="PR00033">
    <property type="entry name" value="HTHASNC"/>
</dbReference>
<dbReference type="Gene3D" id="3.30.70.920">
    <property type="match status" value="1"/>
</dbReference>
<dbReference type="AlphaFoldDB" id="A0A4Q7UVE8"/>
<dbReference type="PROSITE" id="PS50956">
    <property type="entry name" value="HTH_ASNC_2"/>
    <property type="match status" value="1"/>
</dbReference>
<evidence type="ECO:0000256" key="2">
    <source>
        <dbReference type="ARBA" id="ARBA00023125"/>
    </source>
</evidence>
<dbReference type="PANTHER" id="PTHR30154:SF45">
    <property type="entry name" value="TRANSCRIPTIONAL REGULATORY PROTEIN (PROBABLY ASNC-FAMILY)-RELATED"/>
    <property type="match status" value="1"/>
</dbReference>
<dbReference type="SUPFAM" id="SSF46785">
    <property type="entry name" value="Winged helix' DNA-binding domain"/>
    <property type="match status" value="1"/>
</dbReference>
<keyword evidence="1" id="KW-0805">Transcription regulation</keyword>
<gene>
    <name evidence="5" type="ORF">EV383_1886</name>
</gene>
<dbReference type="InterPro" id="IPR019887">
    <property type="entry name" value="Tscrpt_reg_AsnC/Lrp_C"/>
</dbReference>
<comment type="caution">
    <text evidence="5">The sequence shown here is derived from an EMBL/GenBank/DDBJ whole genome shotgun (WGS) entry which is preliminary data.</text>
</comment>
<dbReference type="PANTHER" id="PTHR30154">
    <property type="entry name" value="LEUCINE-RESPONSIVE REGULATORY PROTEIN"/>
    <property type="match status" value="1"/>
</dbReference>
<reference evidence="5 6" key="1">
    <citation type="submission" date="2019-02" db="EMBL/GenBank/DDBJ databases">
        <title>Sequencing the genomes of 1000 actinobacteria strains.</title>
        <authorList>
            <person name="Klenk H.-P."/>
        </authorList>
    </citation>
    <scope>NUCLEOTIDE SEQUENCE [LARGE SCALE GENOMIC DNA]</scope>
    <source>
        <strain evidence="5 6">DSM 45779</strain>
    </source>
</reference>
<sequence length="151" mass="16324">MDLDRLDERIIAALVADSRRTYADLGDEVGLSAPAVKRRVDRLRAGGAVAGFTVRLDPAALGWAVEGYVELFCATSTSPETIRAAVARFPEVLEASTVSGEADAVLRLVASDMQHFERVLEQIGAEPFVARTRSVLVLSPLIRRPAQPLHS</sequence>
<evidence type="ECO:0000259" key="4">
    <source>
        <dbReference type="PROSITE" id="PS50956"/>
    </source>
</evidence>
<evidence type="ECO:0000313" key="5">
    <source>
        <dbReference type="EMBL" id="RZT85024.1"/>
    </source>
</evidence>
<proteinExistence type="predicted"/>
<keyword evidence="6" id="KW-1185">Reference proteome</keyword>
<evidence type="ECO:0000256" key="3">
    <source>
        <dbReference type="ARBA" id="ARBA00023163"/>
    </source>
</evidence>
<dbReference type="InterPro" id="IPR036390">
    <property type="entry name" value="WH_DNA-bd_sf"/>
</dbReference>
<dbReference type="InterPro" id="IPR011008">
    <property type="entry name" value="Dimeric_a/b-barrel"/>
</dbReference>
<dbReference type="InterPro" id="IPR000485">
    <property type="entry name" value="AsnC-type_HTH_dom"/>
</dbReference>
<dbReference type="GO" id="GO:0005829">
    <property type="term" value="C:cytosol"/>
    <property type="evidence" value="ECO:0007669"/>
    <property type="project" value="TreeGrafter"/>
</dbReference>
<dbReference type="GO" id="GO:0043200">
    <property type="term" value="P:response to amino acid"/>
    <property type="evidence" value="ECO:0007669"/>
    <property type="project" value="TreeGrafter"/>
</dbReference>
<dbReference type="Proteomes" id="UP000291591">
    <property type="component" value="Unassembled WGS sequence"/>
</dbReference>
<evidence type="ECO:0000256" key="1">
    <source>
        <dbReference type="ARBA" id="ARBA00023015"/>
    </source>
</evidence>
<keyword evidence="2 5" id="KW-0238">DNA-binding</keyword>
<dbReference type="SMART" id="SM00344">
    <property type="entry name" value="HTH_ASNC"/>
    <property type="match status" value="1"/>
</dbReference>
<dbReference type="EMBL" id="SHKL01000001">
    <property type="protein sequence ID" value="RZT85024.1"/>
    <property type="molecule type" value="Genomic_DNA"/>
</dbReference>
<organism evidence="5 6">
    <name type="scientific">Pseudonocardia sediminis</name>
    <dbReference type="NCBI Taxonomy" id="1397368"/>
    <lineage>
        <taxon>Bacteria</taxon>
        <taxon>Bacillati</taxon>
        <taxon>Actinomycetota</taxon>
        <taxon>Actinomycetes</taxon>
        <taxon>Pseudonocardiales</taxon>
        <taxon>Pseudonocardiaceae</taxon>
        <taxon>Pseudonocardia</taxon>
    </lineage>
</organism>
<dbReference type="InterPro" id="IPR019888">
    <property type="entry name" value="Tscrpt_reg_AsnC-like"/>
</dbReference>
<protein>
    <submittedName>
        <fullName evidence="5">DNA-binding Lrp family transcriptional regulator</fullName>
    </submittedName>
</protein>
<evidence type="ECO:0000313" key="6">
    <source>
        <dbReference type="Proteomes" id="UP000291591"/>
    </source>
</evidence>
<dbReference type="SUPFAM" id="SSF54909">
    <property type="entry name" value="Dimeric alpha+beta barrel"/>
    <property type="match status" value="1"/>
</dbReference>
<accession>A0A4Q7UVE8</accession>